<evidence type="ECO:0000313" key="1">
    <source>
        <dbReference type="EMBL" id="KAI7993300.1"/>
    </source>
</evidence>
<proteinExistence type="predicted"/>
<evidence type="ECO:0000313" key="2">
    <source>
        <dbReference type="Proteomes" id="UP001060215"/>
    </source>
</evidence>
<reference evidence="1 2" key="1">
    <citation type="journal article" date="2022" name="Plant J.">
        <title>Chromosome-level genome of Camellia lanceoleosa provides a valuable resource for understanding genome evolution and self-incompatibility.</title>
        <authorList>
            <person name="Gong W."/>
            <person name="Xiao S."/>
            <person name="Wang L."/>
            <person name="Liao Z."/>
            <person name="Chang Y."/>
            <person name="Mo W."/>
            <person name="Hu G."/>
            <person name="Li W."/>
            <person name="Zhao G."/>
            <person name="Zhu H."/>
            <person name="Hu X."/>
            <person name="Ji K."/>
            <person name="Xiang X."/>
            <person name="Song Q."/>
            <person name="Yuan D."/>
            <person name="Jin S."/>
            <person name="Zhang L."/>
        </authorList>
    </citation>
    <scope>NUCLEOTIDE SEQUENCE [LARGE SCALE GENOMIC DNA]</scope>
    <source>
        <strain evidence="1">SQ_2022a</strain>
    </source>
</reference>
<gene>
    <name evidence="1" type="ORF">LOK49_LG11G00074</name>
</gene>
<organism evidence="1 2">
    <name type="scientific">Camellia lanceoleosa</name>
    <dbReference type="NCBI Taxonomy" id="1840588"/>
    <lineage>
        <taxon>Eukaryota</taxon>
        <taxon>Viridiplantae</taxon>
        <taxon>Streptophyta</taxon>
        <taxon>Embryophyta</taxon>
        <taxon>Tracheophyta</taxon>
        <taxon>Spermatophyta</taxon>
        <taxon>Magnoliopsida</taxon>
        <taxon>eudicotyledons</taxon>
        <taxon>Gunneridae</taxon>
        <taxon>Pentapetalae</taxon>
        <taxon>asterids</taxon>
        <taxon>Ericales</taxon>
        <taxon>Theaceae</taxon>
        <taxon>Camellia</taxon>
    </lineage>
</organism>
<name>A0ACC0FXA2_9ERIC</name>
<sequence>MRYDDSSILIMNINTSQDGSRMIPLPAMEIKIFADSSSFPQIFTFSGCIVGKFNRVLRSCCRGRSIAEVRNFTDYLNLNEAKNSLT</sequence>
<dbReference type="Proteomes" id="UP001060215">
    <property type="component" value="Chromosome 12"/>
</dbReference>
<dbReference type="EMBL" id="CM045769">
    <property type="protein sequence ID" value="KAI7993300.1"/>
    <property type="molecule type" value="Genomic_DNA"/>
</dbReference>
<comment type="caution">
    <text evidence="1">The sequence shown here is derived from an EMBL/GenBank/DDBJ whole genome shotgun (WGS) entry which is preliminary data.</text>
</comment>
<protein>
    <submittedName>
        <fullName evidence="1">Uncharacterized protein</fullName>
    </submittedName>
</protein>
<keyword evidence="2" id="KW-1185">Reference proteome</keyword>
<accession>A0ACC0FXA2</accession>